<evidence type="ECO:0000256" key="2">
    <source>
        <dbReference type="ARBA" id="ARBA00006357"/>
    </source>
</evidence>
<dbReference type="SUPFAM" id="SSF53098">
    <property type="entry name" value="Ribonuclease H-like"/>
    <property type="match status" value="1"/>
</dbReference>
<dbReference type="Gene3D" id="3.30.420.10">
    <property type="entry name" value="Ribonuclease H-like superfamily/Ribonuclease H"/>
    <property type="match status" value="1"/>
</dbReference>
<dbReference type="InterPro" id="IPR013520">
    <property type="entry name" value="Ribonucl_H"/>
</dbReference>
<feature type="domain" description="Exonuclease" evidence="7">
    <location>
        <begin position="273"/>
        <end position="428"/>
    </location>
</feature>
<evidence type="ECO:0000259" key="7">
    <source>
        <dbReference type="SMART" id="SM00479"/>
    </source>
</evidence>
<comment type="caution">
    <text evidence="8">The sequence shown here is derived from an EMBL/GenBank/DDBJ whole genome shotgun (WGS) entry which is preliminary data.</text>
</comment>
<dbReference type="InterPro" id="IPR012337">
    <property type="entry name" value="RNaseH-like_sf"/>
</dbReference>
<dbReference type="GO" id="GO:0005634">
    <property type="term" value="C:nucleus"/>
    <property type="evidence" value="ECO:0007669"/>
    <property type="project" value="UniProtKB-SubCell"/>
</dbReference>
<accession>A7ANV7</accession>
<evidence type="ECO:0000256" key="4">
    <source>
        <dbReference type="ARBA" id="ARBA00022801"/>
    </source>
</evidence>
<evidence type="ECO:0000256" key="6">
    <source>
        <dbReference type="ARBA" id="ARBA00023242"/>
    </source>
</evidence>
<protein>
    <submittedName>
        <fullName evidence="8">Exonuclease family protein</fullName>
    </submittedName>
</protein>
<dbReference type="InParanoid" id="A7ANV7"/>
<gene>
    <name evidence="8" type="ORF">BBOV_III006800</name>
</gene>
<dbReference type="EMBL" id="AAXT01000001">
    <property type="protein sequence ID" value="EDO08241.1"/>
    <property type="molecule type" value="Genomic_DNA"/>
</dbReference>
<dbReference type="InterPro" id="IPR036397">
    <property type="entry name" value="RNaseH_sf"/>
</dbReference>
<dbReference type="SMART" id="SM00479">
    <property type="entry name" value="EXOIII"/>
    <property type="match status" value="1"/>
</dbReference>
<dbReference type="GO" id="GO:0004527">
    <property type="term" value="F:exonuclease activity"/>
    <property type="evidence" value="ECO:0007669"/>
    <property type="project" value="UniProtKB-KW"/>
</dbReference>
<evidence type="ECO:0000313" key="9">
    <source>
        <dbReference type="Proteomes" id="UP000002173"/>
    </source>
</evidence>
<comment type="similarity">
    <text evidence="2">Belongs to the REXO1/REXO3 family.</text>
</comment>
<evidence type="ECO:0000256" key="3">
    <source>
        <dbReference type="ARBA" id="ARBA00022722"/>
    </source>
</evidence>
<keyword evidence="6" id="KW-0539">Nucleus</keyword>
<proteinExistence type="inferred from homology"/>
<organism evidence="8 9">
    <name type="scientific">Babesia bovis</name>
    <dbReference type="NCBI Taxonomy" id="5865"/>
    <lineage>
        <taxon>Eukaryota</taxon>
        <taxon>Sar</taxon>
        <taxon>Alveolata</taxon>
        <taxon>Apicomplexa</taxon>
        <taxon>Aconoidasida</taxon>
        <taxon>Piroplasmida</taxon>
        <taxon>Babesiidae</taxon>
        <taxon>Babesia</taxon>
    </lineage>
</organism>
<keyword evidence="5 8" id="KW-0269">Exonuclease</keyword>
<comment type="subcellular location">
    <subcellularLocation>
        <location evidence="1">Nucleus</location>
    </subcellularLocation>
</comment>
<dbReference type="AlphaFoldDB" id="A7ANV7"/>
<dbReference type="OMA" id="KCPLNLR"/>
<sequence length="480" mass="53551">MTTCTDSGDVPAYTLQPLLQHRSAPIEWKQFQLFLSWLMSNAARTKCPLNLRQGRPRSHHNVLVAVPYLDADYLMDDLDALSIIFRGTQGSNLNRLCNPRISDDSVSCNIIKRLLLMEKINTDSVPRSIRAFTLGRAELRHTEGWDFIFENAIITPSDSSTAVSNIVTESVTEEQFFAILMANVTRSRRICKNRDELTEDIEHYIASEFTSILDSTCKDDDYTQSNDIEKAENSSNTQEATGSHNIPSHFDKELIRKYAATAYKLKDDCDFGRTFAIDCEMVTAGGVTALARITIVDSLLNTVFDALVKPEGDIQDYRTPYSGITAESLEDVTIRLSDIQECLNMLIGPDTILVGHSLDNDLKACEIAHFNVLDTALQYIAPRRHNKPSLKSLVKQHIGIELVRDSGHDSYVDASTTMFLAMEGVMTLTPGVRTLVDILDPRACGLMEDAEILSTSQVHLYDPMASDYQSVSNGAIIHNQ</sequence>
<name>A7ANV7_BABBO</name>
<dbReference type="GeneID" id="5480060"/>
<dbReference type="InterPro" id="IPR047021">
    <property type="entry name" value="REXO1/3/4-like"/>
</dbReference>
<keyword evidence="4" id="KW-0378">Hydrolase</keyword>
<dbReference type="STRING" id="5865.A7ANV7"/>
<dbReference type="eggNOG" id="KOG2248">
    <property type="taxonomic scope" value="Eukaryota"/>
</dbReference>
<dbReference type="VEuPathDB" id="PiroplasmaDB:BBOV_III006800"/>
<dbReference type="PANTHER" id="PTHR12801:SF115">
    <property type="entry name" value="FI18136P1-RELATED"/>
    <property type="match status" value="1"/>
</dbReference>
<dbReference type="CDD" id="cd06145">
    <property type="entry name" value="REX1_like"/>
    <property type="match status" value="1"/>
</dbReference>
<dbReference type="PANTHER" id="PTHR12801">
    <property type="entry name" value="RNA EXONUCLEASE REXO1 / RECO3 FAMILY MEMBER-RELATED"/>
    <property type="match status" value="1"/>
</dbReference>
<evidence type="ECO:0000256" key="5">
    <source>
        <dbReference type="ARBA" id="ARBA00022839"/>
    </source>
</evidence>
<dbReference type="KEGG" id="bbo:BBOV_III006800"/>
<keyword evidence="9" id="KW-1185">Reference proteome</keyword>
<evidence type="ECO:0000313" key="8">
    <source>
        <dbReference type="EMBL" id="EDO08241.1"/>
    </source>
</evidence>
<dbReference type="GO" id="GO:0003676">
    <property type="term" value="F:nucleic acid binding"/>
    <property type="evidence" value="ECO:0007669"/>
    <property type="project" value="InterPro"/>
</dbReference>
<dbReference type="Proteomes" id="UP000002173">
    <property type="component" value="Chromosome 3"/>
</dbReference>
<keyword evidence="3" id="KW-0540">Nuclease</keyword>
<dbReference type="InterPro" id="IPR034922">
    <property type="entry name" value="REX1-like_exo"/>
</dbReference>
<evidence type="ECO:0000256" key="1">
    <source>
        <dbReference type="ARBA" id="ARBA00004123"/>
    </source>
</evidence>
<reference evidence="8 9" key="1">
    <citation type="journal article" date="2007" name="PLoS Pathog.">
        <title>Genome sequence of Babesia bovis and comparative analysis of apicomplexan hemoprotozoa.</title>
        <authorList>
            <person name="Brayton K.A."/>
            <person name="Lau A.O.T."/>
            <person name="Herndon D.R."/>
            <person name="Hannick L."/>
            <person name="Kappmeyer L.S."/>
            <person name="Berens S.J."/>
            <person name="Bidwell S.L."/>
            <person name="Brown W.C."/>
            <person name="Crabtree J."/>
            <person name="Fadrosh D."/>
            <person name="Feldblum T."/>
            <person name="Forberger H.A."/>
            <person name="Haas B.J."/>
            <person name="Howell J.M."/>
            <person name="Khouri H."/>
            <person name="Koo H."/>
            <person name="Mann D.J."/>
            <person name="Norimine J."/>
            <person name="Paulsen I.T."/>
            <person name="Radune D."/>
            <person name="Ren Q."/>
            <person name="Smith R.K. Jr."/>
            <person name="Suarez C.E."/>
            <person name="White O."/>
            <person name="Wortman J.R."/>
            <person name="Knowles D.P. Jr."/>
            <person name="McElwain T.F."/>
            <person name="Nene V.M."/>
        </authorList>
    </citation>
    <scope>NUCLEOTIDE SEQUENCE [LARGE SCALE GENOMIC DNA]</scope>
    <source>
        <strain evidence="8">T2Bo</strain>
    </source>
</reference>